<dbReference type="PANTHER" id="PTHR47217:SF1">
    <property type="entry name" value="GLOBIN-LIKE PROTEIN"/>
    <property type="match status" value="1"/>
</dbReference>
<dbReference type="AlphaFoldDB" id="Q17157"/>
<proteinExistence type="evidence at transcript level"/>
<dbReference type="GO" id="GO:0005344">
    <property type="term" value="F:oxygen carrier activity"/>
    <property type="evidence" value="ECO:0007669"/>
    <property type="project" value="UniProtKB-KW"/>
</dbReference>
<dbReference type="Pfam" id="PF00042">
    <property type="entry name" value="Globin"/>
    <property type="match status" value="1"/>
</dbReference>
<dbReference type="InterPro" id="IPR044399">
    <property type="entry name" value="Mb-like_M"/>
</dbReference>
<sequence>MSVAKAIEDATQPGNRNLIRESWNMMAADRKNGVELMRLLFEMAPESKKEFTRLGDISPANIPYNRKLNGHGITLWYALMSFVDHLDSPNDLEDVCRKFAVNHVARNVLDDKFAWIKKPLEALLKNKCNCKQDVVNAWCKLIDVICAVLREG</sequence>
<evidence type="ECO:0000256" key="5">
    <source>
        <dbReference type="ARBA" id="ARBA00023004"/>
    </source>
</evidence>
<reference evidence="8" key="1">
    <citation type="journal article" date="1996" name="Biochem. J.">
        <title>Two-domain hemoglobin of the blood clam Barbatia lima resulted from the recent gene duplication of the single-domain delta chain.</title>
        <authorList>
            <person name="Suzuki T."/>
            <person name="Kawasaki Y."/>
            <person name="Arita T."/>
        </authorList>
    </citation>
    <scope>NUCLEOTIDE SEQUENCE</scope>
</reference>
<dbReference type="GO" id="GO:0019825">
    <property type="term" value="F:oxygen binding"/>
    <property type="evidence" value="ECO:0007669"/>
    <property type="project" value="InterPro"/>
</dbReference>
<dbReference type="GO" id="GO:0046872">
    <property type="term" value="F:metal ion binding"/>
    <property type="evidence" value="ECO:0007669"/>
    <property type="project" value="UniProtKB-KW"/>
</dbReference>
<name>Q17157_9BIVA</name>
<evidence type="ECO:0000256" key="6">
    <source>
        <dbReference type="RuleBase" id="RU000356"/>
    </source>
</evidence>
<evidence type="ECO:0000256" key="3">
    <source>
        <dbReference type="ARBA" id="ARBA00022621"/>
    </source>
</evidence>
<accession>Q17157</accession>
<keyword evidence="2 6" id="KW-0349">Heme</keyword>
<organism evidence="8">
    <name type="scientific">Barbatia trapezina</name>
    <dbReference type="NCBI Taxonomy" id="2784309"/>
    <lineage>
        <taxon>Eukaryota</taxon>
        <taxon>Metazoa</taxon>
        <taxon>Spiralia</taxon>
        <taxon>Lophotrochozoa</taxon>
        <taxon>Mollusca</taxon>
        <taxon>Bivalvia</taxon>
        <taxon>Autobranchia</taxon>
        <taxon>Pteriomorphia</taxon>
        <taxon>Arcoida</taxon>
        <taxon>Arcoidea</taxon>
        <taxon>Arcidae</taxon>
        <taxon>Barbatia</taxon>
    </lineage>
</organism>
<dbReference type="EMBL" id="D63932">
    <property type="protein sequence ID" value="BAA09965.1"/>
    <property type="molecule type" value="mRNA"/>
</dbReference>
<dbReference type="PIR" id="S61519">
    <property type="entry name" value="S61519"/>
</dbReference>
<protein>
    <submittedName>
        <fullName evidence="8">Delta chain of the homodimeric hemoglobin (Intracellular)</fullName>
    </submittedName>
</protein>
<evidence type="ECO:0000256" key="1">
    <source>
        <dbReference type="ARBA" id="ARBA00022448"/>
    </source>
</evidence>
<dbReference type="SUPFAM" id="SSF46458">
    <property type="entry name" value="Globin-like"/>
    <property type="match status" value="1"/>
</dbReference>
<dbReference type="InterPro" id="IPR000971">
    <property type="entry name" value="Globin"/>
</dbReference>
<evidence type="ECO:0000313" key="8">
    <source>
        <dbReference type="EMBL" id="BAA09965.1"/>
    </source>
</evidence>
<keyword evidence="3 6" id="KW-0561">Oxygen transport</keyword>
<dbReference type="InterPro" id="IPR009050">
    <property type="entry name" value="Globin-like_sf"/>
</dbReference>
<comment type="similarity">
    <text evidence="6">Belongs to the globin family.</text>
</comment>
<dbReference type="InterPro" id="IPR012292">
    <property type="entry name" value="Globin/Proto"/>
</dbReference>
<keyword evidence="5" id="KW-0408">Iron</keyword>
<feature type="domain" description="Globin" evidence="7">
    <location>
        <begin position="10"/>
        <end position="152"/>
    </location>
</feature>
<evidence type="ECO:0000259" key="7">
    <source>
        <dbReference type="PROSITE" id="PS01033"/>
    </source>
</evidence>
<evidence type="ECO:0000256" key="4">
    <source>
        <dbReference type="ARBA" id="ARBA00022723"/>
    </source>
</evidence>
<dbReference type="CDD" id="cd01040">
    <property type="entry name" value="Mb-like"/>
    <property type="match status" value="1"/>
</dbReference>
<dbReference type="PANTHER" id="PTHR47217">
    <property type="entry name" value="GLOBIN-LIKE PROTEIN"/>
    <property type="match status" value="1"/>
</dbReference>
<dbReference type="PROSITE" id="PS01033">
    <property type="entry name" value="GLOBIN"/>
    <property type="match status" value="1"/>
</dbReference>
<keyword evidence="1 6" id="KW-0813">Transport</keyword>
<dbReference type="Gene3D" id="1.10.490.10">
    <property type="entry name" value="Globins"/>
    <property type="match status" value="1"/>
</dbReference>
<keyword evidence="4" id="KW-0479">Metal-binding</keyword>
<evidence type="ECO:0000256" key="2">
    <source>
        <dbReference type="ARBA" id="ARBA00022617"/>
    </source>
</evidence>
<dbReference type="GO" id="GO:0020037">
    <property type="term" value="F:heme binding"/>
    <property type="evidence" value="ECO:0007669"/>
    <property type="project" value="InterPro"/>
</dbReference>